<proteinExistence type="predicted"/>
<dbReference type="EMBL" id="CAEZXR010000189">
    <property type="protein sequence ID" value="CAB4713723.1"/>
    <property type="molecule type" value="Genomic_DNA"/>
</dbReference>
<dbReference type="PANTHER" id="PTHR43737">
    <property type="entry name" value="BLL7424 PROTEIN"/>
    <property type="match status" value="1"/>
</dbReference>
<reference evidence="1" key="1">
    <citation type="submission" date="2020-05" db="EMBL/GenBank/DDBJ databases">
        <authorList>
            <person name="Chiriac C."/>
            <person name="Salcher M."/>
            <person name="Ghai R."/>
            <person name="Kavagutti S V."/>
        </authorList>
    </citation>
    <scope>NUCLEOTIDE SEQUENCE</scope>
</reference>
<dbReference type="AlphaFoldDB" id="A0A6J6QVW5"/>
<dbReference type="Pfam" id="PF07394">
    <property type="entry name" value="DUF1501"/>
    <property type="match status" value="1"/>
</dbReference>
<dbReference type="NCBIfam" id="TIGR01409">
    <property type="entry name" value="TAT_signal_seq"/>
    <property type="match status" value="1"/>
</dbReference>
<name>A0A6J6QVW5_9ZZZZ</name>
<dbReference type="PANTHER" id="PTHR43737:SF1">
    <property type="entry name" value="DUF1501 DOMAIN-CONTAINING PROTEIN"/>
    <property type="match status" value="1"/>
</dbReference>
<dbReference type="InterPro" id="IPR006311">
    <property type="entry name" value="TAT_signal"/>
</dbReference>
<protein>
    <submittedName>
        <fullName evidence="1">Unannotated protein</fullName>
    </submittedName>
</protein>
<accession>A0A6J6QVW5</accession>
<dbReference type="InterPro" id="IPR010869">
    <property type="entry name" value="DUF1501"/>
</dbReference>
<dbReference type="InterPro" id="IPR019546">
    <property type="entry name" value="TAT_signal_bac_arc"/>
</dbReference>
<sequence length="420" mass="42981">MSAPLDPADCGCSDYALSRRSVLRGAAVAGAAGVATSLIGDVTTSSVFGAEPGGNVLVVLSQRGGADGMSLVVPHGEPAYYAARPTIAIAKSELLHADQVFGLHPAFAPLSPMWTSGRLAALHAVGLPAPNRSHFAAMEEIEDAAPGSALRLGWLNRVVGALGDEAGIFEGVQLGSNVIPTSLVGPAPTLALANSTALTTPYADTEYGPALRAGLSEMYAAGVGPAHEAGRRALELDANGKVFSAEAAKGAAHGAAYPASALGQALRESAALIRSGLGVRAITVDSGGWDHHNNLRALLTSRVSDLASAVAAFFTDLGADGDRVTLVTLSEFGRRLDENGAAGLDHGYGNAVLVAGAGVRGGRYHSRWPTLATGTQVEGDLAVTTDYRLVLAEILRARFPSIDASEVFPGVGHLHLGFMR</sequence>
<dbReference type="PROSITE" id="PS51318">
    <property type="entry name" value="TAT"/>
    <property type="match status" value="1"/>
</dbReference>
<evidence type="ECO:0000313" key="1">
    <source>
        <dbReference type="EMBL" id="CAB4713723.1"/>
    </source>
</evidence>
<gene>
    <name evidence="1" type="ORF">UFOPK2579_01591</name>
</gene>
<organism evidence="1">
    <name type="scientific">freshwater metagenome</name>
    <dbReference type="NCBI Taxonomy" id="449393"/>
    <lineage>
        <taxon>unclassified sequences</taxon>
        <taxon>metagenomes</taxon>
        <taxon>ecological metagenomes</taxon>
    </lineage>
</organism>